<dbReference type="GO" id="GO:0044772">
    <property type="term" value="P:mitotic cell cycle phase transition"/>
    <property type="evidence" value="ECO:0007669"/>
    <property type="project" value="InterPro"/>
</dbReference>
<dbReference type="FunFam" id="1.10.472.10:FF:000001">
    <property type="entry name" value="G2/mitotic-specific cyclin"/>
    <property type="match status" value="1"/>
</dbReference>
<dbReference type="SMART" id="SM01332">
    <property type="entry name" value="Cyclin_C"/>
    <property type="match status" value="1"/>
</dbReference>
<feature type="domain" description="Cyclin C-terminal" evidence="6">
    <location>
        <begin position="132"/>
        <end position="248"/>
    </location>
</feature>
<name>A0A1B6DIX4_9HEMI</name>
<dbReference type="InterPro" id="IPR039361">
    <property type="entry name" value="Cyclin"/>
</dbReference>
<feature type="domain" description="Cyclin-like" evidence="5">
    <location>
        <begin position="39"/>
        <end position="123"/>
    </location>
</feature>
<evidence type="ECO:0000256" key="4">
    <source>
        <dbReference type="RuleBase" id="RU000383"/>
    </source>
</evidence>
<dbReference type="GO" id="GO:0016538">
    <property type="term" value="F:cyclin-dependent protein serine/threonine kinase regulator activity"/>
    <property type="evidence" value="ECO:0007669"/>
    <property type="project" value="InterPro"/>
</dbReference>
<reference evidence="8" key="1">
    <citation type="submission" date="2015-12" db="EMBL/GenBank/DDBJ databases">
        <title>De novo transcriptome assembly of four potential Pierce s Disease insect vectors from Arizona vineyards.</title>
        <authorList>
            <person name="Tassone E.E."/>
        </authorList>
    </citation>
    <scope>NUCLEOTIDE SEQUENCE</scope>
</reference>
<dbReference type="EMBL" id="GEDC01011720">
    <property type="protein sequence ID" value="JAS25578.1"/>
    <property type="molecule type" value="Transcribed_RNA"/>
</dbReference>
<keyword evidence="3" id="KW-0131">Cell cycle</keyword>
<dbReference type="PANTHER" id="PTHR10177">
    <property type="entry name" value="CYCLINS"/>
    <property type="match status" value="1"/>
</dbReference>
<dbReference type="Gene3D" id="1.10.472.10">
    <property type="entry name" value="Cyclin-like"/>
    <property type="match status" value="2"/>
</dbReference>
<evidence type="ECO:0000256" key="3">
    <source>
        <dbReference type="ARBA" id="ARBA00023306"/>
    </source>
</evidence>
<evidence type="ECO:0000256" key="2">
    <source>
        <dbReference type="ARBA" id="ARBA00023127"/>
    </source>
</evidence>
<dbReference type="GO" id="GO:0005634">
    <property type="term" value="C:nucleus"/>
    <property type="evidence" value="ECO:0007669"/>
    <property type="project" value="UniProtKB-ARBA"/>
</dbReference>
<dbReference type="Pfam" id="PF00134">
    <property type="entry name" value="Cyclin_N"/>
    <property type="match status" value="1"/>
</dbReference>
<dbReference type="CDD" id="cd20510">
    <property type="entry name" value="CYCLIN_CCNB3_rpt2"/>
    <property type="match status" value="1"/>
</dbReference>
<accession>A0A1B6DIX4</accession>
<evidence type="ECO:0000259" key="6">
    <source>
        <dbReference type="SMART" id="SM01332"/>
    </source>
</evidence>
<dbReference type="InterPro" id="IPR013763">
    <property type="entry name" value="Cyclin-like_dom"/>
</dbReference>
<gene>
    <name evidence="8" type="ORF">g.11397</name>
    <name evidence="7" type="ORF">g.11399</name>
</gene>
<evidence type="ECO:0000313" key="7">
    <source>
        <dbReference type="EMBL" id="JAS22233.1"/>
    </source>
</evidence>
<sequence>MYAHEIFTYLKSRETHYVIKDYMPNQKGITSWMRALLVDWLVEVQENFELNHETLYLAVKLVDMYLGKVQVNKATLQLVGAAAMLIAAKYDERIPPIIDDFIHVCDGAYTRRDMTRMEVQILKTMDFNLGIPLSYRFLRRYARCAKIQMPLLTLARFILEYSLMEYPTITLSDSKMAAASLYLALKMKKSGSWTNTLHYFSGYKVEDFKEVAILLNSILHKPPKDLLSTVRSKYSHKIFFEVAKTPLVDDCEL</sequence>
<evidence type="ECO:0000313" key="8">
    <source>
        <dbReference type="EMBL" id="JAS25578.1"/>
    </source>
</evidence>
<keyword evidence="2 4" id="KW-0195">Cyclin</keyword>
<dbReference type="SUPFAM" id="SSF47954">
    <property type="entry name" value="Cyclin-like"/>
    <property type="match status" value="2"/>
</dbReference>
<comment type="similarity">
    <text evidence="4">Belongs to the cyclin family.</text>
</comment>
<dbReference type="AlphaFoldDB" id="A0A1B6DIX4"/>
<dbReference type="SMART" id="SM00385">
    <property type="entry name" value="CYCLIN"/>
    <property type="match status" value="2"/>
</dbReference>
<keyword evidence="1" id="KW-0132">Cell division</keyword>
<dbReference type="GO" id="GO:0051301">
    <property type="term" value="P:cell division"/>
    <property type="evidence" value="ECO:0007669"/>
    <property type="project" value="UniProtKB-KW"/>
</dbReference>
<dbReference type="InterPro" id="IPR006671">
    <property type="entry name" value="Cyclin_N"/>
</dbReference>
<proteinExistence type="inferred from homology"/>
<dbReference type="PIRSF" id="PIRSF001771">
    <property type="entry name" value="Cyclin_A_B_D_E"/>
    <property type="match status" value="1"/>
</dbReference>
<dbReference type="InterPro" id="IPR004367">
    <property type="entry name" value="Cyclin_C-dom"/>
</dbReference>
<evidence type="ECO:0000259" key="5">
    <source>
        <dbReference type="SMART" id="SM00385"/>
    </source>
</evidence>
<dbReference type="InterPro" id="IPR046965">
    <property type="entry name" value="Cyclin_A/B-like"/>
</dbReference>
<dbReference type="EMBL" id="GEDC01015065">
    <property type="protein sequence ID" value="JAS22233.1"/>
    <property type="molecule type" value="Transcribed_RNA"/>
</dbReference>
<feature type="domain" description="Cyclin-like" evidence="5">
    <location>
        <begin position="136"/>
        <end position="217"/>
    </location>
</feature>
<dbReference type="InterPro" id="IPR036915">
    <property type="entry name" value="Cyclin-like_sf"/>
</dbReference>
<protein>
    <submittedName>
        <fullName evidence="8">Uncharacterized protein</fullName>
    </submittedName>
</protein>
<dbReference type="Pfam" id="PF02984">
    <property type="entry name" value="Cyclin_C"/>
    <property type="match status" value="1"/>
</dbReference>
<evidence type="ECO:0000256" key="1">
    <source>
        <dbReference type="ARBA" id="ARBA00022618"/>
    </source>
</evidence>
<organism evidence="8">
    <name type="scientific">Clastoptera arizonana</name>
    <name type="common">Arizona spittle bug</name>
    <dbReference type="NCBI Taxonomy" id="38151"/>
    <lineage>
        <taxon>Eukaryota</taxon>
        <taxon>Metazoa</taxon>
        <taxon>Ecdysozoa</taxon>
        <taxon>Arthropoda</taxon>
        <taxon>Hexapoda</taxon>
        <taxon>Insecta</taxon>
        <taxon>Pterygota</taxon>
        <taxon>Neoptera</taxon>
        <taxon>Paraneoptera</taxon>
        <taxon>Hemiptera</taxon>
        <taxon>Auchenorrhyncha</taxon>
        <taxon>Cercopoidea</taxon>
        <taxon>Clastopteridae</taxon>
        <taxon>Clastoptera</taxon>
    </lineage>
</organism>